<feature type="transmembrane region" description="Helical" evidence="1">
    <location>
        <begin position="46"/>
        <end position="71"/>
    </location>
</feature>
<evidence type="ECO:0000256" key="1">
    <source>
        <dbReference type="SAM" id="Phobius"/>
    </source>
</evidence>
<organism evidence="2">
    <name type="scientific">marine metagenome</name>
    <dbReference type="NCBI Taxonomy" id="408172"/>
    <lineage>
        <taxon>unclassified sequences</taxon>
        <taxon>metagenomes</taxon>
        <taxon>ecological metagenomes</taxon>
    </lineage>
</organism>
<evidence type="ECO:0000313" key="2">
    <source>
        <dbReference type="EMBL" id="SVC14705.1"/>
    </source>
</evidence>
<dbReference type="AlphaFoldDB" id="A0A382JSR0"/>
<proteinExistence type="predicted"/>
<keyword evidence="1" id="KW-1133">Transmembrane helix</keyword>
<reference evidence="2" key="1">
    <citation type="submission" date="2018-05" db="EMBL/GenBank/DDBJ databases">
        <authorList>
            <person name="Lanie J.A."/>
            <person name="Ng W.-L."/>
            <person name="Kazmierczak K.M."/>
            <person name="Andrzejewski T.M."/>
            <person name="Davidsen T.M."/>
            <person name="Wayne K.J."/>
            <person name="Tettelin H."/>
            <person name="Glass J.I."/>
            <person name="Rusch D."/>
            <person name="Podicherti R."/>
            <person name="Tsui H.-C.T."/>
            <person name="Winkler M.E."/>
        </authorList>
    </citation>
    <scope>NUCLEOTIDE SEQUENCE</scope>
</reference>
<sequence>MSEDILTTKNGRKIPFLLNDKKNKREKTMKEVISLVKGWVDDIAHLLMSFVAIGAVSEVIFGTGVFGVNVIGNLTSIINTFGESGFAGLVALLVLVGLFRK</sequence>
<name>A0A382JSR0_9ZZZZ</name>
<dbReference type="EMBL" id="UINC01075980">
    <property type="protein sequence ID" value="SVC14705.1"/>
    <property type="molecule type" value="Genomic_DNA"/>
</dbReference>
<protein>
    <submittedName>
        <fullName evidence="2">Uncharacterized protein</fullName>
    </submittedName>
</protein>
<keyword evidence="1" id="KW-0812">Transmembrane</keyword>
<keyword evidence="1" id="KW-0472">Membrane</keyword>
<gene>
    <name evidence="2" type="ORF">METZ01_LOCUS267559</name>
</gene>
<accession>A0A382JSR0</accession>
<feature type="transmembrane region" description="Helical" evidence="1">
    <location>
        <begin position="77"/>
        <end position="99"/>
    </location>
</feature>